<dbReference type="Gene3D" id="2.60.40.4380">
    <property type="entry name" value="Translational regulator CsrA"/>
    <property type="match status" value="1"/>
</dbReference>
<comment type="subcellular location">
    <subcellularLocation>
        <location evidence="5">Cytoplasm</location>
    </subcellularLocation>
</comment>
<dbReference type="GO" id="GO:0045948">
    <property type="term" value="P:positive regulation of translational initiation"/>
    <property type="evidence" value="ECO:0007669"/>
    <property type="project" value="UniProtKB-UniRule"/>
</dbReference>
<evidence type="ECO:0000256" key="4">
    <source>
        <dbReference type="ARBA" id="ARBA00023159"/>
    </source>
</evidence>
<sequence length="63" mass="7151">MLILTRFIGQAVTIADGIEVRVLAVNGRQVRFGVQAPPEIEVHREEVYQRIKQGIPKKPKVEE</sequence>
<dbReference type="EMBL" id="FNFD01000003">
    <property type="protein sequence ID" value="SDJ94742.1"/>
    <property type="molecule type" value="Genomic_DNA"/>
</dbReference>
<dbReference type="AlphaFoldDB" id="A0A1G8XVT3"/>
<organism evidence="6 7">
    <name type="scientific">Pseudomonas indica</name>
    <dbReference type="NCBI Taxonomy" id="137658"/>
    <lineage>
        <taxon>Bacteria</taxon>
        <taxon>Pseudomonadati</taxon>
        <taxon>Pseudomonadota</taxon>
        <taxon>Gammaproteobacteria</taxon>
        <taxon>Pseudomonadales</taxon>
        <taxon>Pseudomonadaceae</taxon>
        <taxon>Pseudomonas</taxon>
    </lineage>
</organism>
<dbReference type="GO" id="GO:0005829">
    <property type="term" value="C:cytosol"/>
    <property type="evidence" value="ECO:0007669"/>
    <property type="project" value="TreeGrafter"/>
</dbReference>
<keyword evidence="3 5" id="KW-0694">RNA-binding</keyword>
<evidence type="ECO:0000313" key="7">
    <source>
        <dbReference type="Proteomes" id="UP000198706"/>
    </source>
</evidence>
<dbReference type="STRING" id="137658.SAMN05216186_103309"/>
<proteinExistence type="inferred from homology"/>
<dbReference type="InterPro" id="IPR003751">
    <property type="entry name" value="CsrA"/>
</dbReference>
<reference evidence="6 7" key="1">
    <citation type="submission" date="2016-10" db="EMBL/GenBank/DDBJ databases">
        <authorList>
            <person name="de Groot N.N."/>
        </authorList>
    </citation>
    <scope>NUCLEOTIDE SEQUENCE [LARGE SCALE GENOMIC DNA]</scope>
    <source>
        <strain evidence="6 7">JCM 21544</strain>
    </source>
</reference>
<comment type="subunit">
    <text evidence="5">Homodimer; the beta-strands of each monomer intercalate to form a hydrophobic core, while the alpha-helices form wings that extend away from the core.</text>
</comment>
<evidence type="ECO:0000256" key="1">
    <source>
        <dbReference type="ARBA" id="ARBA00022490"/>
    </source>
</evidence>
<evidence type="ECO:0000256" key="5">
    <source>
        <dbReference type="HAMAP-Rule" id="MF_00167"/>
    </source>
</evidence>
<evidence type="ECO:0000256" key="2">
    <source>
        <dbReference type="ARBA" id="ARBA00022845"/>
    </source>
</evidence>
<protein>
    <recommendedName>
        <fullName evidence="5">Translational regulator CsrA</fullName>
    </recommendedName>
    <alternativeName>
        <fullName evidence="5">Carbon storage regulator</fullName>
    </alternativeName>
</protein>
<dbReference type="Proteomes" id="UP000198706">
    <property type="component" value="Unassembled WGS sequence"/>
</dbReference>
<keyword evidence="7" id="KW-1185">Reference proteome</keyword>
<dbReference type="InterPro" id="IPR036107">
    <property type="entry name" value="CsrA_sf"/>
</dbReference>
<accession>A0A1G8XVT3</accession>
<name>A0A1G8XVT3_9PSED</name>
<dbReference type="Pfam" id="PF02599">
    <property type="entry name" value="CsrA"/>
    <property type="match status" value="1"/>
</dbReference>
<dbReference type="PANTHER" id="PTHR34984">
    <property type="entry name" value="CARBON STORAGE REGULATOR"/>
    <property type="match status" value="1"/>
</dbReference>
<dbReference type="GO" id="GO:0048027">
    <property type="term" value="F:mRNA 5'-UTR binding"/>
    <property type="evidence" value="ECO:0007669"/>
    <property type="project" value="UniProtKB-UniRule"/>
</dbReference>
<dbReference type="SUPFAM" id="SSF117130">
    <property type="entry name" value="CsrA-like"/>
    <property type="match status" value="1"/>
</dbReference>
<dbReference type="NCBIfam" id="TIGR00202">
    <property type="entry name" value="csrA"/>
    <property type="match status" value="1"/>
</dbReference>
<dbReference type="GO" id="GO:0045947">
    <property type="term" value="P:negative regulation of translational initiation"/>
    <property type="evidence" value="ECO:0007669"/>
    <property type="project" value="UniProtKB-UniRule"/>
</dbReference>
<comment type="similarity">
    <text evidence="5">Belongs to the CsrA/RsmA family.</text>
</comment>
<dbReference type="PANTHER" id="PTHR34984:SF1">
    <property type="entry name" value="CARBON STORAGE REGULATOR"/>
    <property type="match status" value="1"/>
</dbReference>
<dbReference type="OrthoDB" id="9809061at2"/>
<evidence type="ECO:0000313" key="6">
    <source>
        <dbReference type="EMBL" id="SDJ94742.1"/>
    </source>
</evidence>
<dbReference type="GO" id="GO:0006109">
    <property type="term" value="P:regulation of carbohydrate metabolic process"/>
    <property type="evidence" value="ECO:0007669"/>
    <property type="project" value="UniProtKB-UniRule"/>
</dbReference>
<keyword evidence="4 5" id="KW-0010">Activator</keyword>
<dbReference type="GO" id="GO:0006402">
    <property type="term" value="P:mRNA catabolic process"/>
    <property type="evidence" value="ECO:0007669"/>
    <property type="project" value="InterPro"/>
</dbReference>
<keyword evidence="1 5" id="KW-0963">Cytoplasm</keyword>
<evidence type="ECO:0000256" key="3">
    <source>
        <dbReference type="ARBA" id="ARBA00022884"/>
    </source>
</evidence>
<keyword evidence="5" id="KW-0678">Repressor</keyword>
<comment type="function">
    <text evidence="5">A key translational regulator that binds mRNA to regulate translation initiation and/or mRNA stability. Mediates global changes in gene expression, shifting from rapid growth to stress survival by linking envelope stress, the stringent response and the catabolite repression systems. Usually binds in the 5'-UTR; binding at or near the Shine-Dalgarno sequence prevents ribosome-binding, repressing translation, binding elsewhere in the 5'-UTR can activate translation and/or stabilize the mRNA. Its function is antagonized by small RNA(s).</text>
</comment>
<dbReference type="NCBIfam" id="NF002469">
    <property type="entry name" value="PRK01712.1"/>
    <property type="match status" value="1"/>
</dbReference>
<dbReference type="HAMAP" id="MF_00167">
    <property type="entry name" value="CsrA"/>
    <property type="match status" value="1"/>
</dbReference>
<keyword evidence="2 5" id="KW-0810">Translation regulation</keyword>
<dbReference type="RefSeq" id="WP_084333923.1">
    <property type="nucleotide sequence ID" value="NZ_CBKZNZ010000022.1"/>
</dbReference>
<gene>
    <name evidence="5" type="primary">csrA</name>
    <name evidence="6" type="ORF">SAMN05216186_103309</name>
</gene>